<dbReference type="Proteomes" id="UP000324897">
    <property type="component" value="Unassembled WGS sequence"/>
</dbReference>
<sequence length="241" mass="27082">MNVGIVDSCDGVLRIIVILEHNSAKVFARLDVSEWVLERRVTLSVVTRGLSGYRPSFFNHRLCISTNSPGFVILMAQPAAPWFFSIDLETMKVALAACDMGRIGRSWSRMQVMVMMIAKMMRRWKLLCASESEEKLEQVAVALEEEAMKKSAILLVEGGLRECLLWVRGKKQLLSDAYENHVMPRESERSENLNAEITSGGETLTPSEFSKTENSVHSTYDYMSAFAFANAGSRKQKVTEC</sequence>
<comment type="caution">
    <text evidence="1">The sequence shown here is derived from an EMBL/GenBank/DDBJ whole genome shotgun (WGS) entry which is preliminary data.</text>
</comment>
<name>A0A5J9SLK0_9POAL</name>
<evidence type="ECO:0000313" key="2">
    <source>
        <dbReference type="Proteomes" id="UP000324897"/>
    </source>
</evidence>
<dbReference type="AlphaFoldDB" id="A0A5J9SLK0"/>
<dbReference type="EMBL" id="RWGY01000665">
    <property type="protein sequence ID" value="TVT99877.1"/>
    <property type="molecule type" value="Genomic_DNA"/>
</dbReference>
<dbReference type="OrthoDB" id="659406at2759"/>
<reference evidence="1 2" key="1">
    <citation type="journal article" date="2019" name="Sci. Rep.">
        <title>A high-quality genome of Eragrostis curvula grass provides insights into Poaceae evolution and supports new strategies to enhance forage quality.</title>
        <authorList>
            <person name="Carballo J."/>
            <person name="Santos B.A.C.M."/>
            <person name="Zappacosta D."/>
            <person name="Garbus I."/>
            <person name="Selva J.P."/>
            <person name="Gallo C.A."/>
            <person name="Diaz A."/>
            <person name="Albertini E."/>
            <person name="Caccamo M."/>
            <person name="Echenique V."/>
        </authorList>
    </citation>
    <scope>NUCLEOTIDE SEQUENCE [LARGE SCALE GENOMIC DNA]</scope>
    <source>
        <strain evidence="2">cv. Victoria</strain>
        <tissue evidence="1">Leaf</tissue>
    </source>
</reference>
<evidence type="ECO:0000313" key="1">
    <source>
        <dbReference type="EMBL" id="TVT99877.1"/>
    </source>
</evidence>
<dbReference type="Gramene" id="TVT99877">
    <property type="protein sequence ID" value="TVT99877"/>
    <property type="gene ID" value="EJB05_54730"/>
</dbReference>
<keyword evidence="2" id="KW-1185">Reference proteome</keyword>
<feature type="non-terminal residue" evidence="1">
    <location>
        <position position="1"/>
    </location>
</feature>
<proteinExistence type="predicted"/>
<organism evidence="1 2">
    <name type="scientific">Eragrostis curvula</name>
    <name type="common">weeping love grass</name>
    <dbReference type="NCBI Taxonomy" id="38414"/>
    <lineage>
        <taxon>Eukaryota</taxon>
        <taxon>Viridiplantae</taxon>
        <taxon>Streptophyta</taxon>
        <taxon>Embryophyta</taxon>
        <taxon>Tracheophyta</taxon>
        <taxon>Spermatophyta</taxon>
        <taxon>Magnoliopsida</taxon>
        <taxon>Liliopsida</taxon>
        <taxon>Poales</taxon>
        <taxon>Poaceae</taxon>
        <taxon>PACMAD clade</taxon>
        <taxon>Chloridoideae</taxon>
        <taxon>Eragrostideae</taxon>
        <taxon>Eragrostidinae</taxon>
        <taxon>Eragrostis</taxon>
    </lineage>
</organism>
<accession>A0A5J9SLK0</accession>
<gene>
    <name evidence="1" type="ORF">EJB05_54730</name>
</gene>
<protein>
    <submittedName>
        <fullName evidence="1">Uncharacterized protein</fullName>
    </submittedName>
</protein>